<dbReference type="AlphaFoldDB" id="J1L2A1"/>
<dbReference type="Proteomes" id="UP000005095">
    <property type="component" value="Chromosome"/>
</dbReference>
<dbReference type="PANTHER" id="PTHR42754">
    <property type="entry name" value="ENDOGLUCANASE"/>
    <property type="match status" value="1"/>
</dbReference>
<gene>
    <name evidence="1" type="ORF">Metli_1221</name>
</gene>
<dbReference type="OrthoDB" id="98274at2157"/>
<dbReference type="PANTHER" id="PTHR42754:SF1">
    <property type="entry name" value="LIPOPROTEIN"/>
    <property type="match status" value="1"/>
</dbReference>
<sequence>MRAKRRNHMIGGLCALILISLLAVSAGAVSIDETAGLNLTFHKGTYTDLFALGQAADGGYLLCGFGYGTAGESALVIKTDAAGVEGWSAAPGGDSVAALLALEDGGAVVATYMVDGGFLALSDWANATGSSQLTAVDAAGQTLWNVTLDGVRLTDLAALPDGGIAAAGWIWIAGGESDAFLGVYEPTGAERWTATYGGRAAHTLSPSPDGSFFVAGTYRPVIETPGASWLMKADASGTKLWTKEIVNRTILTSLPVSGGGYLVGGTMTEPYGENGTMIATYAWVAEIDGDGNLAWERQVPGAEIDAMAEVPGTGYALAGRWGSAPQVQIIDGDGNVLDGRVWDSAKGRLTSVAVLASGEIAASGWTGMNGSAEGWLVSFALLPGAGTPPQTEAPGFVLAGACAALLAAGVLRKTRK</sequence>
<dbReference type="EMBL" id="CM001555">
    <property type="protein sequence ID" value="EJG07177.1"/>
    <property type="molecule type" value="Genomic_DNA"/>
</dbReference>
<keyword evidence="2" id="KW-1185">Reference proteome</keyword>
<evidence type="ECO:0000313" key="1">
    <source>
        <dbReference type="EMBL" id="EJG07177.1"/>
    </source>
</evidence>
<protein>
    <submittedName>
        <fullName evidence="1">Uncharacterized protein</fullName>
    </submittedName>
</protein>
<organism evidence="1 2">
    <name type="scientific">Methanofollis liminatans DSM 4140</name>
    <dbReference type="NCBI Taxonomy" id="28892"/>
    <lineage>
        <taxon>Archaea</taxon>
        <taxon>Methanobacteriati</taxon>
        <taxon>Methanobacteriota</taxon>
        <taxon>Stenosarchaea group</taxon>
        <taxon>Methanomicrobia</taxon>
        <taxon>Methanomicrobiales</taxon>
        <taxon>Methanomicrobiaceae</taxon>
        <taxon>Methanofollis</taxon>
    </lineage>
</organism>
<proteinExistence type="predicted"/>
<name>J1L2A1_9EURY</name>
<evidence type="ECO:0000313" key="2">
    <source>
        <dbReference type="Proteomes" id="UP000005095"/>
    </source>
</evidence>
<reference evidence="1 2" key="1">
    <citation type="submission" date="2011-08" db="EMBL/GenBank/DDBJ databases">
        <title>The complete genome of Methanofollis liminatans DSM 4140.</title>
        <authorList>
            <consortium name="US DOE Joint Genome Institute (JGI-PGF)"/>
            <person name="Lucas S."/>
            <person name="Han J."/>
            <person name="Lapidus A."/>
            <person name="Bruce D."/>
            <person name="Goodwin L."/>
            <person name="Pitluck S."/>
            <person name="Peters L."/>
            <person name="Kyrpides N."/>
            <person name="Mavromatis K."/>
            <person name="Ivanova N."/>
            <person name="Mikhailova N."/>
            <person name="Lu M."/>
            <person name="Detter J.C."/>
            <person name="Tapia R."/>
            <person name="Han C."/>
            <person name="Land M."/>
            <person name="Hauser L."/>
            <person name="Markowitz V."/>
            <person name="Cheng J.-F."/>
            <person name="Hugenholtz P."/>
            <person name="Woyke T."/>
            <person name="Wu D."/>
            <person name="Spring S."/>
            <person name="Schuler E."/>
            <person name="Brambilla E."/>
            <person name="Klenk H.-P."/>
            <person name="Eisen J.A."/>
        </authorList>
    </citation>
    <scope>NUCLEOTIDE SEQUENCE [LARGE SCALE GENOMIC DNA]</scope>
    <source>
        <strain evidence="1 2">DSM 4140</strain>
    </source>
</reference>
<accession>J1L2A1</accession>
<dbReference type="SUPFAM" id="SSF50998">
    <property type="entry name" value="Quinoprotein alcohol dehydrogenase-like"/>
    <property type="match status" value="1"/>
</dbReference>
<dbReference type="RefSeq" id="WP_004038869.1">
    <property type="nucleotide sequence ID" value="NZ_CM001555.1"/>
</dbReference>
<dbReference type="STRING" id="28892.Metli_1221"/>
<dbReference type="InterPro" id="IPR011047">
    <property type="entry name" value="Quinoprotein_ADH-like_sf"/>
</dbReference>
<dbReference type="HOGENOM" id="CLU_659906_0_0_2"/>